<protein>
    <recommendedName>
        <fullName evidence="10">Transporter</fullName>
    </recommendedName>
</protein>
<comment type="subcellular location">
    <subcellularLocation>
        <location evidence="1">Membrane</location>
        <topology evidence="1">Multi-pass membrane protein</topology>
    </subcellularLocation>
</comment>
<feature type="transmembrane region" description="Helical" evidence="7">
    <location>
        <begin position="293"/>
        <end position="315"/>
    </location>
</feature>
<reference evidence="8" key="1">
    <citation type="submission" date="2022-08" db="EMBL/GenBank/DDBJ databases">
        <title>Genome sequence of Vagococcus luciliae DSM 112651.</title>
        <authorList>
            <person name="Juan G."/>
            <person name="Anja P."/>
            <person name="Rolf D."/>
            <person name="Kampfer P."/>
            <person name="Vilcinskas A."/>
        </authorList>
    </citation>
    <scope>NUCLEOTIDE SEQUENCE</scope>
    <source>
        <strain evidence="8">G314FT</strain>
    </source>
</reference>
<evidence type="ECO:0000256" key="4">
    <source>
        <dbReference type="ARBA" id="ARBA00022692"/>
    </source>
</evidence>
<feature type="transmembrane region" description="Helical" evidence="7">
    <location>
        <begin position="170"/>
        <end position="189"/>
    </location>
</feature>
<evidence type="ECO:0000313" key="8">
    <source>
        <dbReference type="EMBL" id="UUV98824.1"/>
    </source>
</evidence>
<evidence type="ECO:0000256" key="2">
    <source>
        <dbReference type="ARBA" id="ARBA00022448"/>
    </source>
</evidence>
<dbReference type="PANTHER" id="PTHR36838">
    <property type="entry name" value="AUXIN EFFLUX CARRIER FAMILY PROTEIN"/>
    <property type="match status" value="1"/>
</dbReference>
<feature type="transmembrane region" description="Helical" evidence="7">
    <location>
        <begin position="127"/>
        <end position="149"/>
    </location>
</feature>
<feature type="transmembrane region" description="Helical" evidence="7">
    <location>
        <begin position="68"/>
        <end position="86"/>
    </location>
</feature>
<keyword evidence="3" id="KW-1003">Cell membrane</keyword>
<feature type="transmembrane region" description="Helical" evidence="7">
    <location>
        <begin position="34"/>
        <end position="53"/>
    </location>
</feature>
<dbReference type="EMBL" id="CP102451">
    <property type="protein sequence ID" value="UUV98824.1"/>
    <property type="molecule type" value="Genomic_DNA"/>
</dbReference>
<feature type="transmembrane region" description="Helical" evidence="7">
    <location>
        <begin position="98"/>
        <end position="121"/>
    </location>
</feature>
<name>A0ABY5NYT5_9ENTE</name>
<keyword evidence="2" id="KW-0813">Transport</keyword>
<keyword evidence="5 7" id="KW-1133">Transmembrane helix</keyword>
<dbReference type="Pfam" id="PF03547">
    <property type="entry name" value="Mem_trans"/>
    <property type="match status" value="1"/>
</dbReference>
<feature type="transmembrane region" description="Helical" evidence="7">
    <location>
        <begin position="195"/>
        <end position="215"/>
    </location>
</feature>
<dbReference type="Proteomes" id="UP001058273">
    <property type="component" value="Chromosome"/>
</dbReference>
<evidence type="ECO:0000256" key="1">
    <source>
        <dbReference type="ARBA" id="ARBA00004141"/>
    </source>
</evidence>
<feature type="transmembrane region" description="Helical" evidence="7">
    <location>
        <begin position="262"/>
        <end position="281"/>
    </location>
</feature>
<organism evidence="8 9">
    <name type="scientific">Vagococcus luciliae</name>
    <dbReference type="NCBI Taxonomy" id="2920380"/>
    <lineage>
        <taxon>Bacteria</taxon>
        <taxon>Bacillati</taxon>
        <taxon>Bacillota</taxon>
        <taxon>Bacilli</taxon>
        <taxon>Lactobacillales</taxon>
        <taxon>Enterococcaceae</taxon>
        <taxon>Vagococcus</taxon>
    </lineage>
</organism>
<sequence length="316" mass="34874">MLTSYSSILVLFIIISLGYFLSKKGIFTKQVGTALSFFVINFALPLEIFLRITRDFTKQRLLLLFKDSFFPVLTISLVFVIGYLIAHLLKIAKHQIGAFTLCFSSPSAAFIGLPIILGLYGDKGLPYALLAYIVTSVSTWTIGVMLLNHDSNLTSSKHNAFDIKRTVKELCSPPIIAFLIASMFIYFNIPIPSIATSLFGYIGETTSTLAMLYIGTTIYETGIKNLTFSKETVGILIGRFVVSPLVVILLATFFHLPQIAGAVYLIQFSIPVSNTVAILAGEKQIDVSFTDASLTYSLFAYLLAFPILMKLVSIFF</sequence>
<feature type="transmembrane region" description="Helical" evidence="7">
    <location>
        <begin position="6"/>
        <end position="22"/>
    </location>
</feature>
<keyword evidence="9" id="KW-1185">Reference proteome</keyword>
<dbReference type="RefSeq" id="WP_257702336.1">
    <property type="nucleotide sequence ID" value="NZ_CP102451.1"/>
</dbReference>
<accession>A0ABY5NYT5</accession>
<evidence type="ECO:0000256" key="5">
    <source>
        <dbReference type="ARBA" id="ARBA00022989"/>
    </source>
</evidence>
<reference evidence="8" key="2">
    <citation type="submission" date="2022-08" db="EMBL/GenBank/DDBJ databases">
        <authorList>
            <person name="Poehlein A."/>
            <person name="Guzman J."/>
            <person name="Daniel R."/>
            <person name="Vilcinskas A."/>
        </authorList>
    </citation>
    <scope>NUCLEOTIDE SEQUENCE</scope>
    <source>
        <strain evidence="8">G314FT</strain>
    </source>
</reference>
<keyword evidence="6 7" id="KW-0472">Membrane</keyword>
<evidence type="ECO:0000256" key="3">
    <source>
        <dbReference type="ARBA" id="ARBA00022475"/>
    </source>
</evidence>
<gene>
    <name evidence="8" type="ORF">G314FT_09780</name>
</gene>
<evidence type="ECO:0000256" key="7">
    <source>
        <dbReference type="SAM" id="Phobius"/>
    </source>
</evidence>
<keyword evidence="4 7" id="KW-0812">Transmembrane</keyword>
<evidence type="ECO:0000256" key="6">
    <source>
        <dbReference type="ARBA" id="ARBA00023136"/>
    </source>
</evidence>
<dbReference type="InterPro" id="IPR004776">
    <property type="entry name" value="Mem_transp_PIN-like"/>
</dbReference>
<evidence type="ECO:0000313" key="9">
    <source>
        <dbReference type="Proteomes" id="UP001058273"/>
    </source>
</evidence>
<dbReference type="PANTHER" id="PTHR36838:SF1">
    <property type="entry name" value="SLR1864 PROTEIN"/>
    <property type="match status" value="1"/>
</dbReference>
<feature type="transmembrane region" description="Helical" evidence="7">
    <location>
        <begin position="236"/>
        <end position="256"/>
    </location>
</feature>
<proteinExistence type="predicted"/>
<evidence type="ECO:0008006" key="10">
    <source>
        <dbReference type="Google" id="ProtNLM"/>
    </source>
</evidence>